<comment type="similarity">
    <text evidence="4">Belongs to the DegT/DnrJ/EryC1 family.</text>
</comment>
<dbReference type="EMBL" id="HE804045">
    <property type="protein sequence ID" value="CCH27489.1"/>
    <property type="molecule type" value="Genomic_DNA"/>
</dbReference>
<sequence length="365" mass="38880">MIPITVVDVAAAEELVLQVLRSGAIAQGPMVKRFEEEFGKVAGVPHAVAVNNGTTALVASLQVLDLKPGDEVVTSPFTFVATLNAILEAGATARFADISEDDFNIDPDAVAGAVTPATKVLMPVHLYGQMADMGRLVPLAGEHGLAIVEDAAQAVGATFEGKPAGSFGLGCFSLYATKNITTAEGGVITTSDDTLADRLRVLRNQGMRQRYQYEVAGHNYRMTDVHAAIGIPQLEQLATITEARQRNAEALNKGLADITGLRTPQILPGRTHVWHQYTVLVTDDAPVSRDELAAKLTEKGIGNGTYYPKTVFDYDCYRDNPNVVISDVPVAERVARQALSLPVHPKLTDADLDAVVGAVREVLGA</sequence>
<dbReference type="STRING" id="1179773.BN6_01560"/>
<dbReference type="CDD" id="cd00616">
    <property type="entry name" value="AHBA_syn"/>
    <property type="match status" value="1"/>
</dbReference>
<dbReference type="HOGENOM" id="CLU_033332_7_2_11"/>
<evidence type="ECO:0000256" key="2">
    <source>
        <dbReference type="PIRSR" id="PIRSR000390-1"/>
    </source>
</evidence>
<dbReference type="Proteomes" id="UP000006281">
    <property type="component" value="Chromosome"/>
</dbReference>
<evidence type="ECO:0000256" key="4">
    <source>
        <dbReference type="RuleBase" id="RU004508"/>
    </source>
</evidence>
<keyword evidence="3 4" id="KW-0663">Pyridoxal phosphate</keyword>
<organism evidence="5 6">
    <name type="scientific">Saccharothrix espanaensis (strain ATCC 51144 / DSM 44229 / JCM 9112 / NBRC 15066 / NRRL 15764)</name>
    <dbReference type="NCBI Taxonomy" id="1179773"/>
    <lineage>
        <taxon>Bacteria</taxon>
        <taxon>Bacillati</taxon>
        <taxon>Actinomycetota</taxon>
        <taxon>Actinomycetes</taxon>
        <taxon>Pseudonocardiales</taxon>
        <taxon>Pseudonocardiaceae</taxon>
        <taxon>Saccharothrix</taxon>
    </lineage>
</organism>
<evidence type="ECO:0000256" key="1">
    <source>
        <dbReference type="ARBA" id="ARBA00001933"/>
    </source>
</evidence>
<evidence type="ECO:0000313" key="5">
    <source>
        <dbReference type="EMBL" id="CCH27489.1"/>
    </source>
</evidence>
<dbReference type="GO" id="GO:0030170">
    <property type="term" value="F:pyridoxal phosphate binding"/>
    <property type="evidence" value="ECO:0007669"/>
    <property type="project" value="TreeGrafter"/>
</dbReference>
<dbReference type="GO" id="GO:0008483">
    <property type="term" value="F:transaminase activity"/>
    <property type="evidence" value="ECO:0007669"/>
    <property type="project" value="TreeGrafter"/>
</dbReference>
<dbReference type="Pfam" id="PF01041">
    <property type="entry name" value="DegT_DnrJ_EryC1"/>
    <property type="match status" value="1"/>
</dbReference>
<dbReference type="PIRSF" id="PIRSF000390">
    <property type="entry name" value="PLP_StrS"/>
    <property type="match status" value="1"/>
</dbReference>
<keyword evidence="6" id="KW-1185">Reference proteome</keyword>
<feature type="active site" description="Proton acceptor" evidence="2">
    <location>
        <position position="178"/>
    </location>
</feature>
<evidence type="ECO:0000313" key="6">
    <source>
        <dbReference type="Proteomes" id="UP000006281"/>
    </source>
</evidence>
<dbReference type="Gene3D" id="3.90.1150.10">
    <property type="entry name" value="Aspartate Aminotransferase, domain 1"/>
    <property type="match status" value="1"/>
</dbReference>
<dbReference type="AlphaFoldDB" id="K0JRQ4"/>
<name>K0JRQ4_SACES</name>
<evidence type="ECO:0000256" key="3">
    <source>
        <dbReference type="PIRSR" id="PIRSR000390-2"/>
    </source>
</evidence>
<dbReference type="InterPro" id="IPR015421">
    <property type="entry name" value="PyrdxlP-dep_Trfase_major"/>
</dbReference>
<dbReference type="PATRIC" id="fig|1179773.3.peg.157"/>
<dbReference type="OrthoDB" id="5342089at2"/>
<proteinExistence type="inferred from homology"/>
<dbReference type="InterPro" id="IPR000653">
    <property type="entry name" value="DegT/StrS_aminotransferase"/>
</dbReference>
<dbReference type="RefSeq" id="WP_015097603.1">
    <property type="nucleotide sequence ID" value="NC_019673.1"/>
</dbReference>
<comment type="cofactor">
    <cofactor evidence="1">
        <name>pyridoxal 5'-phosphate</name>
        <dbReference type="ChEBI" id="CHEBI:597326"/>
    </cofactor>
</comment>
<protein>
    <submittedName>
        <fullName evidence="5">UDP-4-keto-6-deoxy-N-acetylglucosamine4-aminotran sferase</fullName>
    </submittedName>
</protein>
<dbReference type="PANTHER" id="PTHR30244">
    <property type="entry name" value="TRANSAMINASE"/>
    <property type="match status" value="1"/>
</dbReference>
<dbReference type="InterPro" id="IPR015422">
    <property type="entry name" value="PyrdxlP-dep_Trfase_small"/>
</dbReference>
<dbReference type="SUPFAM" id="SSF53383">
    <property type="entry name" value="PLP-dependent transferases"/>
    <property type="match status" value="1"/>
</dbReference>
<accession>K0JRQ4</accession>
<reference evidence="5 6" key="1">
    <citation type="journal article" date="2012" name="BMC Genomics">
        <title>Complete genome sequence of Saccharothrix espanaensis DSM 44229T and comparison to the other completely sequenced Pseudonocardiaceae.</title>
        <authorList>
            <person name="Strobel T."/>
            <person name="Al-Dilaimi A."/>
            <person name="Blom J."/>
            <person name="Gessner A."/>
            <person name="Kalinowski J."/>
            <person name="Luzhetska M."/>
            <person name="Puhler A."/>
            <person name="Szczepanowski R."/>
            <person name="Bechthold A."/>
            <person name="Ruckert C."/>
        </authorList>
    </citation>
    <scope>NUCLEOTIDE SEQUENCE [LARGE SCALE GENOMIC DNA]</scope>
    <source>
        <strain evidence="6">ATCC 51144 / DSM 44229 / JCM 9112 / NBRC 15066 / NRRL 15764</strain>
    </source>
</reference>
<dbReference type="GO" id="GO:0000271">
    <property type="term" value="P:polysaccharide biosynthetic process"/>
    <property type="evidence" value="ECO:0007669"/>
    <property type="project" value="TreeGrafter"/>
</dbReference>
<dbReference type="InterPro" id="IPR015424">
    <property type="entry name" value="PyrdxlP-dep_Trfase"/>
</dbReference>
<dbReference type="KEGG" id="sesp:BN6_01560"/>
<dbReference type="eggNOG" id="COG0399">
    <property type="taxonomic scope" value="Bacteria"/>
</dbReference>
<dbReference type="Gene3D" id="3.40.640.10">
    <property type="entry name" value="Type I PLP-dependent aspartate aminotransferase-like (Major domain)"/>
    <property type="match status" value="1"/>
</dbReference>
<dbReference type="BioCyc" id="SESP1179773:BN6_RS00765-MONOMER"/>
<feature type="modified residue" description="N6-(pyridoxal phosphate)lysine" evidence="3">
    <location>
        <position position="178"/>
    </location>
</feature>
<dbReference type="PANTHER" id="PTHR30244:SF34">
    <property type="entry name" value="DTDP-4-AMINO-4,6-DIDEOXYGALACTOSE TRANSAMINASE"/>
    <property type="match status" value="1"/>
</dbReference>
<gene>
    <name evidence="5" type="ordered locus">BN6_01560</name>
</gene>